<dbReference type="Pfam" id="PF00400">
    <property type="entry name" value="WD40"/>
    <property type="match status" value="2"/>
</dbReference>
<dbReference type="GO" id="GO:0017183">
    <property type="term" value="P:protein histidyl modification to diphthamide"/>
    <property type="evidence" value="ECO:0007669"/>
    <property type="project" value="TreeGrafter"/>
</dbReference>
<evidence type="ECO:0000256" key="7">
    <source>
        <dbReference type="ARBA" id="ARBA00047551"/>
    </source>
</evidence>
<accession>A0A090MC84</accession>
<dbReference type="InterPro" id="IPR052415">
    <property type="entry name" value="Diphthine_MTase"/>
</dbReference>
<evidence type="ECO:0000256" key="2">
    <source>
        <dbReference type="ARBA" id="ARBA00022574"/>
    </source>
</evidence>
<evidence type="ECO:0000313" key="10">
    <source>
        <dbReference type="Proteomes" id="UP000009170"/>
    </source>
</evidence>
<reference evidence="9 10" key="2">
    <citation type="journal article" date="2014" name="BMC Genomics">
        <title>An improved genome of the model marine alga Ostreococcus tauri unfolds by assessing Illumina de novo assemblies.</title>
        <authorList>
            <person name="Blanc-Mathieu R."/>
            <person name="Verhelst B."/>
            <person name="Derelle E."/>
            <person name="Rombauts S."/>
            <person name="Bouget F.Y."/>
            <person name="Carre I."/>
            <person name="Chateau A."/>
            <person name="Eyre-Walker A."/>
            <person name="Grimsley N."/>
            <person name="Moreau H."/>
            <person name="Piegu B."/>
            <person name="Rivals E."/>
            <person name="Schackwitz W."/>
            <person name="Van de Peer Y."/>
            <person name="Piganeau G."/>
        </authorList>
    </citation>
    <scope>NUCLEOTIDE SEQUENCE [LARGE SCALE GENOMIC DNA]</scope>
    <source>
        <strain evidence="10">OTTH 0595 / CCAP 157/2 / RCC745</strain>
    </source>
</reference>
<dbReference type="EMBL" id="CAID01000011">
    <property type="protein sequence ID" value="CEF99719.1"/>
    <property type="molecule type" value="Genomic_DNA"/>
</dbReference>
<dbReference type="SMART" id="SM00320">
    <property type="entry name" value="WD40"/>
    <property type="match status" value="5"/>
</dbReference>
<proteinExistence type="inferred from homology"/>
<dbReference type="EC" id="3.1.1.97" evidence="6"/>
<organism evidence="9 10">
    <name type="scientific">Ostreococcus tauri</name>
    <name type="common">Marine green alga</name>
    <dbReference type="NCBI Taxonomy" id="70448"/>
    <lineage>
        <taxon>Eukaryota</taxon>
        <taxon>Viridiplantae</taxon>
        <taxon>Chlorophyta</taxon>
        <taxon>Mamiellophyceae</taxon>
        <taxon>Mamiellales</taxon>
        <taxon>Bathycoccaceae</taxon>
        <taxon>Ostreococcus</taxon>
    </lineage>
</organism>
<dbReference type="RefSeq" id="XP_022839990.1">
    <property type="nucleotide sequence ID" value="XM_022983062.1"/>
</dbReference>
<dbReference type="InterPro" id="IPR019775">
    <property type="entry name" value="WD40_repeat_CS"/>
</dbReference>
<evidence type="ECO:0000256" key="5">
    <source>
        <dbReference type="ARBA" id="ARBA00038092"/>
    </source>
</evidence>
<comment type="pathway">
    <text evidence="1">Protein modification; peptidyl-diphthamide biosynthesis.</text>
</comment>
<sequence length="368" mass="39260">MGIETTPRARTTRTLRTRRGACGVEFARSSRAGADGTSVALVCEYEHEAAEGTRAGAVGAYACARSEDGHGVDMRRVGGVGDEPSNGDAIGAVFEARWSARVGEETSRCAFVDASGFLTTCDVDVVEDEGADAPAIAATLEVKYKVQCGGGGLGMATCLDWRSDGAMLTSASDGSFRVSREDGARVEVVDVVEGAHDLEMWAIAFDIARNDVAYTGADDCAFKVWDLRDASRARLTNRKTHGAGVTCVSPSPRDENIIATGSYDDHVRLWDVRSLKNPVSELNVGGGVWRCRWHPTRDALACAAMGGGAVLCDATGGALVQTFAYDEHESIVYGADWARLSDDPDRESVDVLVTCSFYDKCVRCWSLV</sequence>
<protein>
    <recommendedName>
        <fullName evidence="6">methylated diphthine methylhydrolase</fullName>
        <ecNumber evidence="6">3.1.1.97</ecNumber>
    </recommendedName>
</protein>
<evidence type="ECO:0000256" key="3">
    <source>
        <dbReference type="ARBA" id="ARBA00022737"/>
    </source>
</evidence>
<dbReference type="InterPro" id="IPR036322">
    <property type="entry name" value="WD40_repeat_dom_sf"/>
</dbReference>
<feature type="repeat" description="WD" evidence="8">
    <location>
        <begin position="238"/>
        <end position="280"/>
    </location>
</feature>
<name>A0A090MC84_OSTTA</name>
<dbReference type="PANTHER" id="PTHR46042">
    <property type="entry name" value="DIPHTHINE METHYLTRANSFERASE"/>
    <property type="match status" value="1"/>
</dbReference>
<comment type="caution">
    <text evidence="9">The sequence shown here is derived from an EMBL/GenBank/DDBJ whole genome shotgun (WGS) entry which is preliminary data.</text>
</comment>
<dbReference type="FunCoup" id="A0A090MC84">
    <property type="interactions" value="1552"/>
</dbReference>
<dbReference type="GO" id="GO:0005737">
    <property type="term" value="C:cytoplasm"/>
    <property type="evidence" value="ECO:0007669"/>
    <property type="project" value="TreeGrafter"/>
</dbReference>
<comment type="similarity">
    <text evidence="5">Belongs to the DPH7 family.</text>
</comment>
<dbReference type="InterPro" id="IPR015943">
    <property type="entry name" value="WD40/YVTN_repeat-like_dom_sf"/>
</dbReference>
<gene>
    <name evidence="9" type="ORF">OT_ostta11g02860</name>
</gene>
<dbReference type="InterPro" id="IPR001680">
    <property type="entry name" value="WD40_rpt"/>
</dbReference>
<dbReference type="PROSITE" id="PS50082">
    <property type="entry name" value="WD_REPEATS_2"/>
    <property type="match status" value="1"/>
</dbReference>
<dbReference type="PANTHER" id="PTHR46042:SF1">
    <property type="entry name" value="DIPHTHINE METHYLTRANSFERASE"/>
    <property type="match status" value="1"/>
</dbReference>
<dbReference type="PROSITE" id="PS50294">
    <property type="entry name" value="WD_REPEATS_REGION"/>
    <property type="match status" value="1"/>
</dbReference>
<dbReference type="InParanoid" id="A0A090MC84"/>
<keyword evidence="2 8" id="KW-0853">WD repeat</keyword>
<evidence type="ECO:0000256" key="6">
    <source>
        <dbReference type="ARBA" id="ARBA00039131"/>
    </source>
</evidence>
<dbReference type="OrthoDB" id="1930760at2759"/>
<keyword evidence="4" id="KW-0378">Hydrolase</keyword>
<dbReference type="KEGG" id="ota:OT_ostta11g02860"/>
<dbReference type="SUPFAM" id="SSF50978">
    <property type="entry name" value="WD40 repeat-like"/>
    <property type="match status" value="1"/>
</dbReference>
<comment type="catalytic activity">
    <reaction evidence="7">
        <text>diphthine methyl ester-[translation elongation factor 2] + H2O = diphthine-[translation elongation factor 2] + methanol + H(+)</text>
        <dbReference type="Rhea" id="RHEA:42656"/>
        <dbReference type="Rhea" id="RHEA-COMP:10172"/>
        <dbReference type="Rhea" id="RHEA-COMP:10173"/>
        <dbReference type="ChEBI" id="CHEBI:15377"/>
        <dbReference type="ChEBI" id="CHEBI:15378"/>
        <dbReference type="ChEBI" id="CHEBI:17790"/>
        <dbReference type="ChEBI" id="CHEBI:79005"/>
        <dbReference type="ChEBI" id="CHEBI:82696"/>
        <dbReference type="EC" id="3.1.1.97"/>
    </reaction>
</comment>
<dbReference type="Proteomes" id="UP000009170">
    <property type="component" value="Unassembled WGS sequence"/>
</dbReference>
<evidence type="ECO:0000256" key="8">
    <source>
        <dbReference type="PROSITE-ProRule" id="PRU00221"/>
    </source>
</evidence>
<evidence type="ECO:0000313" key="9">
    <source>
        <dbReference type="EMBL" id="CEF99719.1"/>
    </source>
</evidence>
<evidence type="ECO:0000256" key="1">
    <source>
        <dbReference type="ARBA" id="ARBA00005156"/>
    </source>
</evidence>
<dbReference type="Gene3D" id="2.130.10.10">
    <property type="entry name" value="YVTN repeat-like/Quinoprotein amine dehydrogenase"/>
    <property type="match status" value="1"/>
</dbReference>
<reference evidence="10" key="1">
    <citation type="journal article" date="2006" name="Proc. Natl. Acad. Sci. U.S.A.">
        <title>Genome analysis of the smallest free-living eukaryote Ostreococcus tauri unveils many unique features.</title>
        <authorList>
            <person name="Derelle E."/>
            <person name="Ferraz C."/>
            <person name="Rombauts S."/>
            <person name="Rouze P."/>
            <person name="Worden A.Z."/>
            <person name="Robbens S."/>
            <person name="Partensky F."/>
            <person name="Degroeve S."/>
            <person name="Echeynie S."/>
            <person name="Cooke R."/>
            <person name="Saeys Y."/>
            <person name="Wuyts J."/>
            <person name="Jabbari K."/>
            <person name="Bowler C."/>
            <person name="Panaud O."/>
            <person name="Piegu B."/>
            <person name="Ball S.G."/>
            <person name="Ral J.-P."/>
            <person name="Bouget F.-Y."/>
            <person name="Piganeau G."/>
            <person name="De Baets B."/>
            <person name="Picard A."/>
            <person name="Delseny M."/>
            <person name="Demaille J."/>
            <person name="Van de Peer Y."/>
            <person name="Moreau H."/>
        </authorList>
    </citation>
    <scope>NUCLEOTIDE SEQUENCE [LARGE SCALE GENOMIC DNA]</scope>
    <source>
        <strain evidence="10">OTTH 0595 / CCAP 157/2 / RCC745</strain>
    </source>
</reference>
<evidence type="ECO:0000256" key="4">
    <source>
        <dbReference type="ARBA" id="ARBA00022801"/>
    </source>
</evidence>
<dbReference type="AlphaFoldDB" id="A0A090MC84"/>
<dbReference type="GeneID" id="9835939"/>
<keyword evidence="10" id="KW-1185">Reference proteome</keyword>
<dbReference type="STRING" id="70448.A0A090MC84"/>
<dbReference type="PROSITE" id="PS00678">
    <property type="entry name" value="WD_REPEATS_1"/>
    <property type="match status" value="1"/>
</dbReference>
<keyword evidence="3" id="KW-0677">Repeat</keyword>
<dbReference type="GO" id="GO:0061685">
    <property type="term" value="F:diphthine methylesterase activity"/>
    <property type="evidence" value="ECO:0007669"/>
    <property type="project" value="UniProtKB-EC"/>
</dbReference>